<dbReference type="InterPro" id="IPR016181">
    <property type="entry name" value="Acyl_CoA_acyltransferase"/>
</dbReference>
<dbReference type="EC" id="2.3.1.266" evidence="5"/>
<proteinExistence type="inferred from homology"/>
<reference evidence="7" key="1">
    <citation type="journal article" date="2020" name="mSystems">
        <title>Genome- and Community-Level Interaction Insights into Carbon Utilization and Element Cycling Functions of Hydrothermarchaeota in Hydrothermal Sediment.</title>
        <authorList>
            <person name="Zhou Z."/>
            <person name="Liu Y."/>
            <person name="Xu W."/>
            <person name="Pan J."/>
            <person name="Luo Z.H."/>
            <person name="Li M."/>
        </authorList>
    </citation>
    <scope>NUCLEOTIDE SEQUENCE [LARGE SCALE GENOMIC DNA]</scope>
    <source>
        <strain evidence="7">SpSt-711</strain>
    </source>
</reference>
<dbReference type="AlphaFoldDB" id="A0A7V4JPV9"/>
<dbReference type="GO" id="GO:0005737">
    <property type="term" value="C:cytoplasm"/>
    <property type="evidence" value="ECO:0007669"/>
    <property type="project" value="UniProtKB-SubCell"/>
</dbReference>
<gene>
    <name evidence="7" type="primary">rimI</name>
    <name evidence="7" type="ORF">ENU91_02855</name>
</gene>
<dbReference type="InterPro" id="IPR000182">
    <property type="entry name" value="GNAT_dom"/>
</dbReference>
<comment type="caution">
    <text evidence="7">The sequence shown here is derived from an EMBL/GenBank/DDBJ whole genome shotgun (WGS) entry which is preliminary data.</text>
</comment>
<dbReference type="PROSITE" id="PS51186">
    <property type="entry name" value="GNAT"/>
    <property type="match status" value="1"/>
</dbReference>
<keyword evidence="4" id="KW-0012">Acyltransferase</keyword>
<dbReference type="Gene3D" id="3.40.630.30">
    <property type="match status" value="1"/>
</dbReference>
<keyword evidence="3 7" id="KW-0808">Transferase</keyword>
<keyword evidence="2 5" id="KW-0963">Cytoplasm</keyword>
<dbReference type="GO" id="GO:0008999">
    <property type="term" value="F:protein-N-terminal-alanine acetyltransferase activity"/>
    <property type="evidence" value="ECO:0007669"/>
    <property type="project" value="UniProtKB-EC"/>
</dbReference>
<comment type="subcellular location">
    <subcellularLocation>
        <location evidence="5">Cytoplasm</location>
    </subcellularLocation>
</comment>
<dbReference type="Pfam" id="PF00583">
    <property type="entry name" value="Acetyltransf_1"/>
    <property type="match status" value="1"/>
</dbReference>
<comment type="catalytic activity">
    <reaction evidence="5">
        <text>N-terminal L-alanyl-[ribosomal protein bS18] + acetyl-CoA = N-terminal N(alpha)-acetyl-L-alanyl-[ribosomal protein bS18] + CoA + H(+)</text>
        <dbReference type="Rhea" id="RHEA:43756"/>
        <dbReference type="Rhea" id="RHEA-COMP:10676"/>
        <dbReference type="Rhea" id="RHEA-COMP:10677"/>
        <dbReference type="ChEBI" id="CHEBI:15378"/>
        <dbReference type="ChEBI" id="CHEBI:57287"/>
        <dbReference type="ChEBI" id="CHEBI:57288"/>
        <dbReference type="ChEBI" id="CHEBI:64718"/>
        <dbReference type="ChEBI" id="CHEBI:83683"/>
        <dbReference type="EC" id="2.3.1.266"/>
    </reaction>
</comment>
<name>A0A7V4JPV9_9BACT</name>
<evidence type="ECO:0000256" key="2">
    <source>
        <dbReference type="ARBA" id="ARBA00022490"/>
    </source>
</evidence>
<dbReference type="InterPro" id="IPR006464">
    <property type="entry name" value="AcTrfase_RimI/Ard1"/>
</dbReference>
<evidence type="ECO:0000259" key="6">
    <source>
        <dbReference type="PROSITE" id="PS51186"/>
    </source>
</evidence>
<sequence length="144" mass="17394">MYLINEAEEGDLQIISELERDLFSEEKWSYFQILKEFENGLSKIWVLKKKEKIIGYLIFREIKPEIEIFKIGVKKEYQRKGVGTKLMQKLIEFAKEKNINKIFLEVKASNLPAYNFYKKLGFKETYRRKRYYDNEDAIVMTKEI</sequence>
<dbReference type="SUPFAM" id="SSF55729">
    <property type="entry name" value="Acyl-CoA N-acyltransferases (Nat)"/>
    <property type="match status" value="1"/>
</dbReference>
<comment type="function">
    <text evidence="5">Acetylates the N-terminal alanine of ribosomal protein bS18.</text>
</comment>
<dbReference type="PANTHER" id="PTHR43420:SF44">
    <property type="entry name" value="ACETYLTRANSFERASE YPEA"/>
    <property type="match status" value="1"/>
</dbReference>
<evidence type="ECO:0000256" key="4">
    <source>
        <dbReference type="ARBA" id="ARBA00023315"/>
    </source>
</evidence>
<dbReference type="EMBL" id="DTEI01000056">
    <property type="protein sequence ID" value="HGU15579.1"/>
    <property type="molecule type" value="Genomic_DNA"/>
</dbReference>
<dbReference type="InterPro" id="IPR050680">
    <property type="entry name" value="YpeA/RimI_acetyltransf"/>
</dbReference>
<dbReference type="CDD" id="cd04301">
    <property type="entry name" value="NAT_SF"/>
    <property type="match status" value="1"/>
</dbReference>
<evidence type="ECO:0000256" key="3">
    <source>
        <dbReference type="ARBA" id="ARBA00022679"/>
    </source>
</evidence>
<dbReference type="NCBIfam" id="TIGR01575">
    <property type="entry name" value="rimI"/>
    <property type="match status" value="1"/>
</dbReference>
<evidence type="ECO:0000256" key="1">
    <source>
        <dbReference type="ARBA" id="ARBA00005395"/>
    </source>
</evidence>
<organism evidence="7">
    <name type="scientific">Thermodesulfobacterium geofontis</name>
    <dbReference type="NCBI Taxonomy" id="1295609"/>
    <lineage>
        <taxon>Bacteria</taxon>
        <taxon>Pseudomonadati</taxon>
        <taxon>Thermodesulfobacteriota</taxon>
        <taxon>Thermodesulfobacteria</taxon>
        <taxon>Thermodesulfobacteriales</taxon>
        <taxon>Thermodesulfobacteriaceae</taxon>
        <taxon>Thermodesulfobacterium</taxon>
    </lineage>
</organism>
<accession>A0A7V4JPV9</accession>
<feature type="domain" description="N-acetyltransferase" evidence="6">
    <location>
        <begin position="2"/>
        <end position="144"/>
    </location>
</feature>
<comment type="similarity">
    <text evidence="1 5">Belongs to the acetyltransferase family. RimI subfamily.</text>
</comment>
<evidence type="ECO:0000313" key="7">
    <source>
        <dbReference type="EMBL" id="HGU15579.1"/>
    </source>
</evidence>
<dbReference type="PANTHER" id="PTHR43420">
    <property type="entry name" value="ACETYLTRANSFERASE"/>
    <property type="match status" value="1"/>
</dbReference>
<protein>
    <recommendedName>
        <fullName evidence="5">[Ribosomal protein bS18]-alanine N-acetyltransferase</fullName>
        <ecNumber evidence="5">2.3.1.266</ecNumber>
    </recommendedName>
</protein>
<evidence type="ECO:0000256" key="5">
    <source>
        <dbReference type="RuleBase" id="RU363094"/>
    </source>
</evidence>